<gene>
    <name evidence="1" type="ORF">GFSPODELE1_LOCUS5706</name>
</gene>
<organism evidence="1 2">
    <name type="scientific">Somion occarium</name>
    <dbReference type="NCBI Taxonomy" id="3059160"/>
    <lineage>
        <taxon>Eukaryota</taxon>
        <taxon>Fungi</taxon>
        <taxon>Dikarya</taxon>
        <taxon>Basidiomycota</taxon>
        <taxon>Agaricomycotina</taxon>
        <taxon>Agaricomycetes</taxon>
        <taxon>Polyporales</taxon>
        <taxon>Cerrenaceae</taxon>
        <taxon>Somion</taxon>
    </lineage>
</organism>
<dbReference type="PANTHER" id="PTHR37816">
    <property type="entry name" value="YALI0E33011P"/>
    <property type="match status" value="1"/>
</dbReference>
<evidence type="ECO:0008006" key="3">
    <source>
        <dbReference type="Google" id="ProtNLM"/>
    </source>
</evidence>
<dbReference type="PANTHER" id="PTHR37816:SF1">
    <property type="entry name" value="TOXIN"/>
    <property type="match status" value="1"/>
</dbReference>
<dbReference type="Pfam" id="PF01202">
    <property type="entry name" value="SKI"/>
    <property type="match status" value="1"/>
</dbReference>
<accession>A0ABP1DDZ2</accession>
<reference evidence="2" key="1">
    <citation type="submission" date="2024-04" db="EMBL/GenBank/DDBJ databases">
        <authorList>
            <person name="Shaw F."/>
            <person name="Minotto A."/>
        </authorList>
    </citation>
    <scope>NUCLEOTIDE SEQUENCE [LARGE SCALE GENOMIC DNA]</scope>
</reference>
<dbReference type="InterPro" id="IPR031322">
    <property type="entry name" value="Shikimate/glucono_kinase"/>
</dbReference>
<evidence type="ECO:0000313" key="1">
    <source>
        <dbReference type="EMBL" id="CAL1706060.1"/>
    </source>
</evidence>
<keyword evidence="2" id="KW-1185">Reference proteome</keyword>
<name>A0ABP1DDZ2_9APHY</name>
<dbReference type="SUPFAM" id="SSF52540">
    <property type="entry name" value="P-loop containing nucleoside triphosphate hydrolases"/>
    <property type="match status" value="1"/>
</dbReference>
<evidence type="ECO:0000313" key="2">
    <source>
        <dbReference type="Proteomes" id="UP001497453"/>
    </source>
</evidence>
<dbReference type="InterPro" id="IPR052922">
    <property type="entry name" value="Cytidylate_Kinase-2"/>
</dbReference>
<protein>
    <recommendedName>
        <fullName evidence="3">Adenylate kinase</fullName>
    </recommendedName>
</protein>
<proteinExistence type="predicted"/>
<dbReference type="Gene3D" id="3.40.50.300">
    <property type="entry name" value="P-loop containing nucleotide triphosphate hydrolases"/>
    <property type="match status" value="1"/>
</dbReference>
<dbReference type="InterPro" id="IPR027417">
    <property type="entry name" value="P-loop_NTPase"/>
</dbReference>
<sequence length="223" mass="24283">MASAGSTNSLVVPPLRGDARGQYRVHIVGNSGAGKSTLGKELAALLGVPFIALDSLFWQPGWKQPSAPEFRETVQKALDQADKGWVVDGNFNARLGTMISEAATDIIWLDPPLVLYFPRLCLRTILRLLGLAPPCAPGCPESFKGIFLSSDSILWFSLSMHWKVRKAQMQAYQIDSVWGGGNRRRIGGWGGELRDWKRDVEEMIRARGASGTGAGGDEDSIGR</sequence>
<dbReference type="Proteomes" id="UP001497453">
    <property type="component" value="Chromosome 4"/>
</dbReference>
<dbReference type="EMBL" id="OZ037947">
    <property type="protein sequence ID" value="CAL1706060.1"/>
    <property type="molecule type" value="Genomic_DNA"/>
</dbReference>